<evidence type="ECO:0000313" key="1">
    <source>
        <dbReference type="EMBL" id="GFD06890.1"/>
    </source>
</evidence>
<proteinExistence type="predicted"/>
<reference evidence="1" key="1">
    <citation type="journal article" date="2019" name="Sci. Rep.">
        <title>Draft genome of Tanacetum cinerariifolium, the natural source of mosquito coil.</title>
        <authorList>
            <person name="Yamashiro T."/>
            <person name="Shiraishi A."/>
            <person name="Satake H."/>
            <person name="Nakayama K."/>
        </authorList>
    </citation>
    <scope>NUCLEOTIDE SEQUENCE</scope>
</reference>
<gene>
    <name evidence="1" type="ORF">Tci_878859</name>
</gene>
<organism evidence="1">
    <name type="scientific">Tanacetum cinerariifolium</name>
    <name type="common">Dalmatian daisy</name>
    <name type="synonym">Chrysanthemum cinerariifolium</name>
    <dbReference type="NCBI Taxonomy" id="118510"/>
    <lineage>
        <taxon>Eukaryota</taxon>
        <taxon>Viridiplantae</taxon>
        <taxon>Streptophyta</taxon>
        <taxon>Embryophyta</taxon>
        <taxon>Tracheophyta</taxon>
        <taxon>Spermatophyta</taxon>
        <taxon>Magnoliopsida</taxon>
        <taxon>eudicotyledons</taxon>
        <taxon>Gunneridae</taxon>
        <taxon>Pentapetalae</taxon>
        <taxon>asterids</taxon>
        <taxon>campanulids</taxon>
        <taxon>Asterales</taxon>
        <taxon>Asteraceae</taxon>
        <taxon>Asteroideae</taxon>
        <taxon>Anthemideae</taxon>
        <taxon>Anthemidinae</taxon>
        <taxon>Tanacetum</taxon>
    </lineage>
</organism>
<accession>A0A699TAM3</accession>
<feature type="non-terminal residue" evidence="1">
    <location>
        <position position="1"/>
    </location>
</feature>
<dbReference type="EMBL" id="BKCJ011228017">
    <property type="protein sequence ID" value="GFD06890.1"/>
    <property type="molecule type" value="Genomic_DNA"/>
</dbReference>
<protein>
    <submittedName>
        <fullName evidence="1">Uncharacterized protein</fullName>
    </submittedName>
</protein>
<name>A0A699TAM3_TANCI</name>
<comment type="caution">
    <text evidence="1">The sequence shown here is derived from an EMBL/GenBank/DDBJ whole genome shotgun (WGS) entry which is preliminary data.</text>
</comment>
<sequence>LDFTRLTVEMRQDLTDRLRIRYTRAEEQVLCTSDAWRRLFEIRGPLVCEFMLEFFSTCRIDDTMIGLDIVDTLFFQLGGARCSMTWR</sequence>
<dbReference type="AlphaFoldDB" id="A0A699TAM3"/>